<gene>
    <name evidence="3" type="ORF">BLNAU_1923</name>
</gene>
<dbReference type="EMBL" id="JARBJD010000008">
    <property type="protein sequence ID" value="KAK2962900.1"/>
    <property type="molecule type" value="Genomic_DNA"/>
</dbReference>
<proteinExistence type="predicted"/>
<feature type="region of interest" description="Disordered" evidence="1">
    <location>
        <begin position="1"/>
        <end position="52"/>
    </location>
</feature>
<sequence length="588" mass="64707">MDRTRPACGQLTHIHTTPHRPPLQTQSPRSEQDCAQAQHCSSQTNRAESQETTEPVVDCVMGMYATIFDPDTSILTYTRVDHDAFNTLRPYLTHKVEAKLDGVSRRIDLSVKGKVPLESQIYEVTLNESEGSTELTGELQFVNGVGLLLPSSNLNLKFSTAYTITSIVGVVPSSSESNAITITAEAWIFHLEKTPSFLSFTTPDQPPTLLASTAHLTDTSQPFAFVILLFDQEVSESYDIVVEEEGRDVTITVAVVGTSIEGESENFRVVGEDRILTHDTTYTIKSVVPTEGSATATTVWMNKTVTFHIPKSSFVAPGKDDKKALSPETKKLLSWLLPLVGCLLIALVLAIIVIVLLRRRQQKSAEPAQNEMEPQEPLEVEKVEEFGVDCSNGVIRTDDNHASSLNSDKENRPENDTMQQDPSQLGEVMACSGDFELSTARMDSTLYIATTFQARKKVGEDKAIVRSISKAFELLAEEEDTASDSIDDNQSNNPAPSKTNQTGGTPFMIRGVSTKSADMAPSTSAQGVQFHVPRLLHSPVMMSWGDNNRDITKQKNSSIWGRYVAVDFKENGGISDRNRAESSQHLYK</sequence>
<feature type="region of interest" description="Disordered" evidence="1">
    <location>
        <begin position="479"/>
        <end position="506"/>
    </location>
</feature>
<organism evidence="3 4">
    <name type="scientific">Blattamonas nauphoetae</name>
    <dbReference type="NCBI Taxonomy" id="2049346"/>
    <lineage>
        <taxon>Eukaryota</taxon>
        <taxon>Metamonada</taxon>
        <taxon>Preaxostyla</taxon>
        <taxon>Oxymonadida</taxon>
        <taxon>Blattamonas</taxon>
    </lineage>
</organism>
<protein>
    <submittedName>
        <fullName evidence="3">Uncharacterized protein</fullName>
    </submittedName>
</protein>
<name>A0ABQ9YGX0_9EUKA</name>
<evidence type="ECO:0000256" key="2">
    <source>
        <dbReference type="SAM" id="Phobius"/>
    </source>
</evidence>
<keyword evidence="2" id="KW-1133">Transmembrane helix</keyword>
<comment type="caution">
    <text evidence="3">The sequence shown here is derived from an EMBL/GenBank/DDBJ whole genome shotgun (WGS) entry which is preliminary data.</text>
</comment>
<feature type="compositionally biased region" description="Polar residues" evidence="1">
    <location>
        <begin position="488"/>
        <end position="504"/>
    </location>
</feature>
<evidence type="ECO:0000313" key="4">
    <source>
        <dbReference type="Proteomes" id="UP001281761"/>
    </source>
</evidence>
<keyword evidence="2" id="KW-0472">Membrane</keyword>
<evidence type="ECO:0000256" key="1">
    <source>
        <dbReference type="SAM" id="MobiDB-lite"/>
    </source>
</evidence>
<dbReference type="CDD" id="cd12087">
    <property type="entry name" value="TM_EGFR-like"/>
    <property type="match status" value="1"/>
</dbReference>
<feature type="region of interest" description="Disordered" evidence="1">
    <location>
        <begin position="392"/>
        <end position="425"/>
    </location>
</feature>
<feature type="compositionally biased region" description="Basic and acidic residues" evidence="1">
    <location>
        <begin position="396"/>
        <end position="415"/>
    </location>
</feature>
<feature type="compositionally biased region" description="Polar residues" evidence="1">
    <location>
        <begin position="23"/>
        <end position="52"/>
    </location>
</feature>
<keyword evidence="2" id="KW-0812">Transmembrane</keyword>
<feature type="transmembrane region" description="Helical" evidence="2">
    <location>
        <begin position="332"/>
        <end position="357"/>
    </location>
</feature>
<dbReference type="Proteomes" id="UP001281761">
    <property type="component" value="Unassembled WGS sequence"/>
</dbReference>
<keyword evidence="4" id="KW-1185">Reference proteome</keyword>
<evidence type="ECO:0000313" key="3">
    <source>
        <dbReference type="EMBL" id="KAK2962900.1"/>
    </source>
</evidence>
<accession>A0ABQ9YGX0</accession>
<reference evidence="3 4" key="1">
    <citation type="journal article" date="2022" name="bioRxiv">
        <title>Genomics of Preaxostyla Flagellates Illuminates Evolutionary Transitions and the Path Towards Mitochondrial Loss.</title>
        <authorList>
            <person name="Novak L.V.F."/>
            <person name="Treitli S.C."/>
            <person name="Pyrih J."/>
            <person name="Halakuc P."/>
            <person name="Pipaliya S.V."/>
            <person name="Vacek V."/>
            <person name="Brzon O."/>
            <person name="Soukal P."/>
            <person name="Eme L."/>
            <person name="Dacks J.B."/>
            <person name="Karnkowska A."/>
            <person name="Elias M."/>
            <person name="Hampl V."/>
        </authorList>
    </citation>
    <scope>NUCLEOTIDE SEQUENCE [LARGE SCALE GENOMIC DNA]</scope>
    <source>
        <strain evidence="3">NAU3</strain>
        <tissue evidence="3">Gut</tissue>
    </source>
</reference>